<dbReference type="Pfam" id="PF14322">
    <property type="entry name" value="SusD-like_3"/>
    <property type="match status" value="1"/>
</dbReference>
<evidence type="ECO:0000256" key="3">
    <source>
        <dbReference type="ARBA" id="ARBA00022729"/>
    </source>
</evidence>
<evidence type="ECO:0000313" key="10">
    <source>
        <dbReference type="Proteomes" id="UP000189738"/>
    </source>
</evidence>
<comment type="subcellular location">
    <subcellularLocation>
        <location evidence="1">Cell outer membrane</location>
    </subcellularLocation>
</comment>
<comment type="similarity">
    <text evidence="2">Belongs to the SusD family.</text>
</comment>
<gene>
    <name evidence="8" type="ORF">AYC66_02850</name>
    <name evidence="9" type="ORF">BAY09_06865</name>
</gene>
<reference evidence="9" key="2">
    <citation type="submission" date="2016-06" db="EMBL/GenBank/DDBJ databases">
        <authorList>
            <person name="Nicholson A.C."/>
        </authorList>
    </citation>
    <scope>NUCLEOTIDE SEQUENCE [LARGE SCALE GENOMIC DNA]</scope>
    <source>
        <strain evidence="9">E6809</strain>
    </source>
</reference>
<dbReference type="AlphaFoldDB" id="A0A1T3DXW2"/>
<keyword evidence="5" id="KW-0998">Cell outer membrane</keyword>
<organism evidence="9">
    <name type="scientific">Elizabethkingia anophelis</name>
    <dbReference type="NCBI Taxonomy" id="1117645"/>
    <lineage>
        <taxon>Bacteria</taxon>
        <taxon>Pseudomonadati</taxon>
        <taxon>Bacteroidota</taxon>
        <taxon>Flavobacteriia</taxon>
        <taxon>Flavobacteriales</taxon>
        <taxon>Weeksellaceae</taxon>
        <taxon>Elizabethkingia</taxon>
    </lineage>
</organism>
<feature type="domain" description="SusD-like N-terminal" evidence="7">
    <location>
        <begin position="95"/>
        <end position="221"/>
    </location>
</feature>
<evidence type="ECO:0000256" key="5">
    <source>
        <dbReference type="ARBA" id="ARBA00023237"/>
    </source>
</evidence>
<dbReference type="Pfam" id="PF07980">
    <property type="entry name" value="SusD_RagB"/>
    <property type="match status" value="1"/>
</dbReference>
<proteinExistence type="inferred from homology"/>
<dbReference type="Proteomes" id="UP000189738">
    <property type="component" value="Chromosome"/>
</dbReference>
<evidence type="ECO:0000313" key="9">
    <source>
        <dbReference type="EMBL" id="OPB47761.1"/>
    </source>
</evidence>
<dbReference type="InterPro" id="IPR011990">
    <property type="entry name" value="TPR-like_helical_dom_sf"/>
</dbReference>
<accession>A0A1T3DXW2</accession>
<evidence type="ECO:0000259" key="7">
    <source>
        <dbReference type="Pfam" id="PF14322"/>
    </source>
</evidence>
<name>A0A1T3DXW2_9FLAO</name>
<dbReference type="RefSeq" id="WP_078411920.1">
    <property type="nucleotide sequence ID" value="NZ_CP014339.1"/>
</dbReference>
<dbReference type="InterPro" id="IPR033985">
    <property type="entry name" value="SusD-like_N"/>
</dbReference>
<dbReference type="InterPro" id="IPR012944">
    <property type="entry name" value="SusD_RagB_dom"/>
</dbReference>
<feature type="domain" description="RagB/SusD" evidence="6">
    <location>
        <begin position="262"/>
        <end position="550"/>
    </location>
</feature>
<evidence type="ECO:0000256" key="2">
    <source>
        <dbReference type="ARBA" id="ARBA00006275"/>
    </source>
</evidence>
<sequence>MKKIFISLVTLTVLVGCNIDRAPYNSKESDVVLGDATGLRSITLGNYALLKGDASGGGFFNNLYRVGEYGGDNIDISGTTTDQFFYYYNYRSIKNNGRSNIIWNNGYKAIVGANRAIIKFAEGKDAETDQLLGENYFLRAYVYFSLVNVFGKPYNQGASNLGVPLKLSDDVNDLPARATVGAIYDQVVKDLQKAEQLMTVDKGNVYASKEAAQALLSRVYLYMENNDKTIEYADKVINSGKYSLLSTTELPLYSTKTPENNQETIFAFKYNKDGDYTDGWYTIGSMYANIQNVGWGEMYASASYLDLINQNPKDARLKFISPKYADPKTQAVYWVQKGNNASGAVTYNYKFQKTFQKNGSTYFTMDGVDYQVQTEVNPNKTNYYFVNSGGSKTYVTLDYDMDKRNGYPKFYILKCSLQEGVPQLWSPVVVRLAEVYLNRAEAYAKKGNIGFALADVNVIRTRAGIPVYTSVPAGMTLLDTVLQERRLELAFEAQRKYDVFRNKLNMNREYPGTHLNGDNPFYTVPYTNNRIIEYIPEQQIQIQPNLIQNPD</sequence>
<evidence type="ECO:0000256" key="4">
    <source>
        <dbReference type="ARBA" id="ARBA00023136"/>
    </source>
</evidence>
<dbReference type="EMBL" id="MAHS01000012">
    <property type="protein sequence ID" value="OPB47761.1"/>
    <property type="molecule type" value="Genomic_DNA"/>
</dbReference>
<evidence type="ECO:0000256" key="1">
    <source>
        <dbReference type="ARBA" id="ARBA00004442"/>
    </source>
</evidence>
<reference evidence="8 10" key="1">
    <citation type="submission" date="2016-02" db="EMBL/GenBank/DDBJ databases">
        <authorList>
            <person name="Nicholson A.C."/>
            <person name="Humrighouse B.W."/>
            <person name="Loparev V."/>
            <person name="Emery B."/>
            <person name="Graziano J."/>
            <person name="McQuiston J.R."/>
        </authorList>
    </citation>
    <scope>NUCLEOTIDE SEQUENCE [LARGE SCALE GENOMIC DNA]</scope>
    <source>
        <strain evidence="8 10">E6809</strain>
    </source>
</reference>
<dbReference type="Gene3D" id="1.25.40.390">
    <property type="match status" value="2"/>
</dbReference>
<dbReference type="GO" id="GO:0009279">
    <property type="term" value="C:cell outer membrane"/>
    <property type="evidence" value="ECO:0007669"/>
    <property type="project" value="UniProtKB-SubCell"/>
</dbReference>
<protein>
    <submittedName>
        <fullName evidence="9">Carbohydrate-binding protein SusD</fullName>
    </submittedName>
</protein>
<keyword evidence="3" id="KW-0732">Signal</keyword>
<dbReference type="PROSITE" id="PS51257">
    <property type="entry name" value="PROKAR_LIPOPROTEIN"/>
    <property type="match status" value="1"/>
</dbReference>
<evidence type="ECO:0000313" key="8">
    <source>
        <dbReference type="EMBL" id="AQX49674.1"/>
    </source>
</evidence>
<evidence type="ECO:0000259" key="6">
    <source>
        <dbReference type="Pfam" id="PF07980"/>
    </source>
</evidence>
<dbReference type="SUPFAM" id="SSF48452">
    <property type="entry name" value="TPR-like"/>
    <property type="match status" value="1"/>
</dbReference>
<keyword evidence="4" id="KW-0472">Membrane</keyword>
<dbReference type="EMBL" id="CP014339">
    <property type="protein sequence ID" value="AQX49674.1"/>
    <property type="molecule type" value="Genomic_DNA"/>
</dbReference>